<organism evidence="2 3">
    <name type="scientific">Tsuneonella dongtanensis</name>
    <dbReference type="NCBI Taxonomy" id="692370"/>
    <lineage>
        <taxon>Bacteria</taxon>
        <taxon>Pseudomonadati</taxon>
        <taxon>Pseudomonadota</taxon>
        <taxon>Alphaproteobacteria</taxon>
        <taxon>Sphingomonadales</taxon>
        <taxon>Erythrobacteraceae</taxon>
        <taxon>Tsuneonella</taxon>
    </lineage>
</organism>
<reference evidence="2 3" key="1">
    <citation type="submission" date="2016-07" db="EMBL/GenBank/DDBJ databases">
        <title>Complete genome sequence of Altererythrobacter dongtanensis KCTC 22672, a type strain with esterase isolated from tidal flat.</title>
        <authorList>
            <person name="Cheng H."/>
            <person name="Wu Y.-H."/>
            <person name="Zhou P."/>
            <person name="Huo Y.-Y."/>
            <person name="Wang C.-S."/>
            <person name="Xu X.-W."/>
        </authorList>
    </citation>
    <scope>NUCLEOTIDE SEQUENCE [LARGE SCALE GENOMIC DNA]</scope>
    <source>
        <strain evidence="2 3">KCTC 22672</strain>
    </source>
</reference>
<keyword evidence="1" id="KW-0812">Transmembrane</keyword>
<gene>
    <name evidence="2" type="ORF">A6F68_00496</name>
</gene>
<evidence type="ECO:0000313" key="2">
    <source>
        <dbReference type="EMBL" id="ANY19031.1"/>
    </source>
</evidence>
<dbReference type="RefSeq" id="WP_067675879.1">
    <property type="nucleotide sequence ID" value="NZ_CP016591.1"/>
</dbReference>
<feature type="transmembrane region" description="Helical" evidence="1">
    <location>
        <begin position="26"/>
        <end position="45"/>
    </location>
</feature>
<keyword evidence="1" id="KW-0472">Membrane</keyword>
<dbReference type="Proteomes" id="UP000092932">
    <property type="component" value="Chromosome"/>
</dbReference>
<sequence length="95" mass="10241">MTKPSPLDDPDSAAFAWGRWKRLMRLMGAVTAATVAMLLFYLWYSGTAMSIHFYIATGLGVSAAMMLMGALMGLVFMSNGTGHDDSVADPMGDRD</sequence>
<name>A0A1B2AAA2_9SPHN</name>
<protein>
    <submittedName>
        <fullName evidence="2">Uncharacterized protein</fullName>
    </submittedName>
</protein>
<dbReference type="EMBL" id="CP016591">
    <property type="protein sequence ID" value="ANY19031.1"/>
    <property type="molecule type" value="Genomic_DNA"/>
</dbReference>
<dbReference type="AlphaFoldDB" id="A0A1B2AAA2"/>
<dbReference type="KEGG" id="ado:A6F68_00496"/>
<proteinExistence type="predicted"/>
<keyword evidence="3" id="KW-1185">Reference proteome</keyword>
<keyword evidence="1" id="KW-1133">Transmembrane helix</keyword>
<evidence type="ECO:0000313" key="3">
    <source>
        <dbReference type="Proteomes" id="UP000092932"/>
    </source>
</evidence>
<dbReference type="OrthoDB" id="7391705at2"/>
<evidence type="ECO:0000256" key="1">
    <source>
        <dbReference type="SAM" id="Phobius"/>
    </source>
</evidence>
<accession>A0A1B2AAA2</accession>
<dbReference type="STRING" id="692370.A6F68_00496"/>
<feature type="transmembrane region" description="Helical" evidence="1">
    <location>
        <begin position="51"/>
        <end position="76"/>
    </location>
</feature>